<organism evidence="1">
    <name type="scientific">Fagus sylvatica</name>
    <name type="common">Beechnut</name>
    <dbReference type="NCBI Taxonomy" id="28930"/>
    <lineage>
        <taxon>Eukaryota</taxon>
        <taxon>Viridiplantae</taxon>
        <taxon>Streptophyta</taxon>
        <taxon>Embryophyta</taxon>
        <taxon>Tracheophyta</taxon>
        <taxon>Spermatophyta</taxon>
        <taxon>Magnoliopsida</taxon>
        <taxon>eudicotyledons</taxon>
        <taxon>Gunneridae</taxon>
        <taxon>Pentapetalae</taxon>
        <taxon>rosids</taxon>
        <taxon>fabids</taxon>
        <taxon>Fagales</taxon>
        <taxon>Fagaceae</taxon>
        <taxon>Fagus</taxon>
    </lineage>
</organism>
<reference evidence="1" key="1">
    <citation type="submission" date="2018-02" db="EMBL/GenBank/DDBJ databases">
        <authorList>
            <person name="Cohen D.B."/>
            <person name="Kent A.D."/>
        </authorList>
    </citation>
    <scope>NUCLEOTIDE SEQUENCE</scope>
</reference>
<name>A0A2N9H3Y0_FAGSY</name>
<proteinExistence type="predicted"/>
<sequence>MLCPRPKGNFNQCCIIRSVPAGTDGKSRTGMQTGTRHPHVPPRLKFLTVSPCFARFGLSELLISRSLLSLLISASPPPRLHQLPPASAFKPSTSYKAASSSPASAFSLQQFNHITAVQNFRFVPPSTVFTICCCSTVPPLLLLL</sequence>
<protein>
    <submittedName>
        <fullName evidence="1">Uncharacterized protein</fullName>
    </submittedName>
</protein>
<dbReference type="AlphaFoldDB" id="A0A2N9H3Y0"/>
<dbReference type="EMBL" id="OIVN01002797">
    <property type="protein sequence ID" value="SPD06528.1"/>
    <property type="molecule type" value="Genomic_DNA"/>
</dbReference>
<accession>A0A2N9H3Y0</accession>
<evidence type="ECO:0000313" key="1">
    <source>
        <dbReference type="EMBL" id="SPD06528.1"/>
    </source>
</evidence>
<gene>
    <name evidence="1" type="ORF">FSB_LOCUS34410</name>
</gene>